<dbReference type="PANTHER" id="PTHR47765">
    <property type="entry name" value="3'-5' EXONUCLEASE DOMAIN-CONTAINING PROTEIN"/>
    <property type="match status" value="1"/>
</dbReference>
<dbReference type="Pfam" id="PF01927">
    <property type="entry name" value="Mut7-C"/>
    <property type="match status" value="1"/>
</dbReference>
<feature type="compositionally biased region" description="Basic and acidic residues" evidence="1">
    <location>
        <begin position="139"/>
        <end position="159"/>
    </location>
</feature>
<dbReference type="GO" id="GO:0008408">
    <property type="term" value="F:3'-5' exonuclease activity"/>
    <property type="evidence" value="ECO:0007669"/>
    <property type="project" value="InterPro"/>
</dbReference>
<evidence type="ECO:0008006" key="6">
    <source>
        <dbReference type="Google" id="ProtNLM"/>
    </source>
</evidence>
<evidence type="ECO:0000259" key="2">
    <source>
        <dbReference type="Pfam" id="PF01612"/>
    </source>
</evidence>
<feature type="domain" description="Mut7-C RNAse" evidence="3">
    <location>
        <begin position="296"/>
        <end position="402"/>
    </location>
</feature>
<evidence type="ECO:0000259" key="3">
    <source>
        <dbReference type="Pfam" id="PF01927"/>
    </source>
</evidence>
<organism evidence="4 5">
    <name type="scientific">Coccomyxa viridis</name>
    <dbReference type="NCBI Taxonomy" id="1274662"/>
    <lineage>
        <taxon>Eukaryota</taxon>
        <taxon>Viridiplantae</taxon>
        <taxon>Chlorophyta</taxon>
        <taxon>core chlorophytes</taxon>
        <taxon>Trebouxiophyceae</taxon>
        <taxon>Trebouxiophyceae incertae sedis</taxon>
        <taxon>Coccomyxaceae</taxon>
        <taxon>Coccomyxa</taxon>
    </lineage>
</organism>
<reference evidence="4 5" key="1">
    <citation type="submission" date="2023-10" db="EMBL/GenBank/DDBJ databases">
        <authorList>
            <person name="Maclean D."/>
            <person name="Macfadyen A."/>
        </authorList>
    </citation>
    <scope>NUCLEOTIDE SEQUENCE [LARGE SCALE GENOMIC DNA]</scope>
</reference>
<feature type="region of interest" description="Disordered" evidence="1">
    <location>
        <begin position="139"/>
        <end position="160"/>
    </location>
</feature>
<gene>
    <name evidence="4" type="ORF">CVIRNUC_005974</name>
</gene>
<name>A0AAV1IA14_9CHLO</name>
<dbReference type="SUPFAM" id="SSF53098">
    <property type="entry name" value="Ribonuclease H-like"/>
    <property type="match status" value="1"/>
</dbReference>
<evidence type="ECO:0000313" key="4">
    <source>
        <dbReference type="EMBL" id="CAK0782779.1"/>
    </source>
</evidence>
<protein>
    <recommendedName>
        <fullName evidence="6">3'-5' exonuclease domain-containing protein</fullName>
    </recommendedName>
</protein>
<dbReference type="GO" id="GO:0006139">
    <property type="term" value="P:nucleobase-containing compound metabolic process"/>
    <property type="evidence" value="ECO:0007669"/>
    <property type="project" value="InterPro"/>
</dbReference>
<dbReference type="Proteomes" id="UP001314263">
    <property type="component" value="Unassembled WGS sequence"/>
</dbReference>
<dbReference type="EMBL" id="CAUYUE010000007">
    <property type="protein sequence ID" value="CAK0782779.1"/>
    <property type="molecule type" value="Genomic_DNA"/>
</dbReference>
<dbReference type="InterPro" id="IPR052408">
    <property type="entry name" value="Exonuclease_MUT-7-like"/>
</dbReference>
<dbReference type="AlphaFoldDB" id="A0AAV1IA14"/>
<dbReference type="InterPro" id="IPR002782">
    <property type="entry name" value="Mut7-C_RNAse_dom"/>
</dbReference>
<comment type="caution">
    <text evidence="4">The sequence shown here is derived from an EMBL/GenBank/DDBJ whole genome shotgun (WGS) entry which is preliminary data.</text>
</comment>
<dbReference type="Pfam" id="PF01612">
    <property type="entry name" value="DNA_pol_A_exo1"/>
    <property type="match status" value="1"/>
</dbReference>
<dbReference type="InterPro" id="IPR012337">
    <property type="entry name" value="RNaseH-like_sf"/>
</dbReference>
<proteinExistence type="predicted"/>
<dbReference type="InterPro" id="IPR036397">
    <property type="entry name" value="RNaseH_sf"/>
</dbReference>
<dbReference type="PANTHER" id="PTHR47765:SF2">
    <property type="entry name" value="EXONUCLEASE MUT-7 HOMOLOG"/>
    <property type="match status" value="1"/>
</dbReference>
<evidence type="ECO:0000313" key="5">
    <source>
        <dbReference type="Proteomes" id="UP001314263"/>
    </source>
</evidence>
<sequence>MECYLPWQETGTGLSGIVEGQLGMRLDKGLQCSSWGLRPLSPEQLHYAALDAAVLLMLLDSIIAAALPSTGDPSLPPHGDPRARHSSAAKAPLAESDFDASSSADSQDAGAQSHRKLPLLSNTAGEGLGQPDALDTTLEGRKTAQSDEDWHGTTEERQDTACTASGAAQAAEALQQLSMCSVVSSDASINDTDGRKSATDLQYASLAADIRRAGMHCSTSMLVPAAVSAAELHEAAQLWGSRLEVGGACRQGVPKPSKEKRLGIRARLGQDAESADHLGRPARVPWLEDGSPDTVPRFICDVMTEGLARQLRLCGIDARSAPVAAGRQRYHAYMELVDSATRENRIVLTADTIFLRARYTDQAYWVRTTNKRDQLLEVLAAFNIEVKQDSLLSRCAKCNGTFIPRWKP</sequence>
<dbReference type="GO" id="GO:0003676">
    <property type="term" value="F:nucleic acid binding"/>
    <property type="evidence" value="ECO:0007669"/>
    <property type="project" value="InterPro"/>
</dbReference>
<dbReference type="InterPro" id="IPR002562">
    <property type="entry name" value="3'-5'_exonuclease_dom"/>
</dbReference>
<dbReference type="Gene3D" id="3.30.420.10">
    <property type="entry name" value="Ribonuclease H-like superfamily/Ribonuclease H"/>
    <property type="match status" value="1"/>
</dbReference>
<feature type="compositionally biased region" description="Low complexity" evidence="1">
    <location>
        <begin position="99"/>
        <end position="112"/>
    </location>
</feature>
<feature type="region of interest" description="Disordered" evidence="1">
    <location>
        <begin position="71"/>
        <end position="115"/>
    </location>
</feature>
<keyword evidence="5" id="KW-1185">Reference proteome</keyword>
<evidence type="ECO:0000256" key="1">
    <source>
        <dbReference type="SAM" id="MobiDB-lite"/>
    </source>
</evidence>
<accession>A0AAV1IA14</accession>
<feature type="domain" description="3'-5' exonuclease" evidence="2">
    <location>
        <begin position="12"/>
        <end position="61"/>
    </location>
</feature>